<name>A0AA97NLF8_PYRO3</name>
<accession>A0AA97NLF8</accession>
<proteinExistence type="predicted"/>
<sequence length="422" mass="47878">MLSPRKRLMRTPSKPTAIKRSKRNILILGHFNVSLDKNWYASWIKQRLKDLPPSLLEIEVSGVPLGRPGSYERLAQAIDQFALRMEGTSVDDIIEHLCETNVLRKDQHASSTSYRVLVFACLGWQSMLFLPAFNVCSFAELAIYYDDNQPNSGLVFDTFRVPSHLSDRPLSILLKAFGHILPAGPTRALSLPTETLKSVASWKALWPEEINVYLLQVLLRVRLRWVDCLALHLDYDKSTQTLCLFAYPSMCASMLDSHGTIFAFASIETNAADPRADRGEINCFLREVLLSYRLLFGQCPKSRRLFRSIGPSAQIFQYGPDTLLQQLCTNKQLSQAGMGWVPDDRAVYYASKDFSILRDRVELISNELEKVRPRSMGDLVHDKRDAVQYWTFWSISIIGGISIVLSLTQIILQCLQLAQDNS</sequence>
<evidence type="ECO:0000313" key="2">
    <source>
        <dbReference type="EMBL" id="ELQ32322.1"/>
    </source>
</evidence>
<dbReference type="EMBL" id="JH793589">
    <property type="protein sequence ID" value="ELQ32322.1"/>
    <property type="molecule type" value="Genomic_DNA"/>
</dbReference>
<keyword evidence="1" id="KW-0812">Transmembrane</keyword>
<dbReference type="Proteomes" id="UP000011086">
    <property type="component" value="Unassembled WGS sequence"/>
</dbReference>
<organism evidence="2">
    <name type="scientific">Pyricularia oryzae (strain Y34)</name>
    <name type="common">Rice blast fungus</name>
    <name type="synonym">Magnaporthe oryzae</name>
    <dbReference type="NCBI Taxonomy" id="1143189"/>
    <lineage>
        <taxon>Eukaryota</taxon>
        <taxon>Fungi</taxon>
        <taxon>Dikarya</taxon>
        <taxon>Ascomycota</taxon>
        <taxon>Pezizomycotina</taxon>
        <taxon>Sordariomycetes</taxon>
        <taxon>Sordariomycetidae</taxon>
        <taxon>Magnaporthales</taxon>
        <taxon>Pyriculariaceae</taxon>
        <taxon>Pyricularia</taxon>
    </lineage>
</organism>
<feature type="transmembrane region" description="Helical" evidence="1">
    <location>
        <begin position="390"/>
        <end position="412"/>
    </location>
</feature>
<evidence type="ECO:0000256" key="1">
    <source>
        <dbReference type="SAM" id="Phobius"/>
    </source>
</evidence>
<protein>
    <submittedName>
        <fullName evidence="2">Uncharacterized protein</fullName>
    </submittedName>
</protein>
<keyword evidence="1" id="KW-0472">Membrane</keyword>
<reference evidence="2" key="1">
    <citation type="journal article" date="2012" name="PLoS Genet.">
        <title>Comparative analysis of the genomes of two field isolates of the rice blast fungus Magnaporthe oryzae.</title>
        <authorList>
            <person name="Xue M."/>
            <person name="Yang J."/>
            <person name="Li Z."/>
            <person name="Hu S."/>
            <person name="Yao N."/>
            <person name="Dean R.A."/>
            <person name="Zhao W."/>
            <person name="Shen M."/>
            <person name="Zhang H."/>
            <person name="Li C."/>
            <person name="Liu L."/>
            <person name="Cao L."/>
            <person name="Xu X."/>
            <person name="Xing Y."/>
            <person name="Hsiang T."/>
            <person name="Zhang Z."/>
            <person name="Xu J.R."/>
            <person name="Peng Y.L."/>
        </authorList>
    </citation>
    <scope>NUCLEOTIDE SEQUENCE</scope>
    <source>
        <strain evidence="2">Y34</strain>
    </source>
</reference>
<gene>
    <name evidence="2" type="ORF">OOU_Y34scaffold01189g4</name>
</gene>
<keyword evidence="1" id="KW-1133">Transmembrane helix</keyword>
<dbReference type="AlphaFoldDB" id="A0AA97NLF8"/>